<dbReference type="InterPro" id="IPR045083">
    <property type="entry name" value="ATP_synth_F0_asu_bact/mt"/>
</dbReference>
<keyword evidence="4" id="KW-0138">CF(0)</keyword>
<keyword evidence="7 12" id="KW-1133">Transmembrane helix</keyword>
<dbReference type="GO" id="GO:0045259">
    <property type="term" value="C:proton-transporting ATP synthase complex"/>
    <property type="evidence" value="ECO:0007669"/>
    <property type="project" value="UniProtKB-KW"/>
</dbReference>
<keyword evidence="6" id="KW-0375">Hydrogen ion transport</keyword>
<dbReference type="SUPFAM" id="SSF81336">
    <property type="entry name" value="F1F0 ATP synthase subunit A"/>
    <property type="match status" value="1"/>
</dbReference>
<sequence length="211" mass="24409">MMNNLFSIFDPTSSLLNMQLNWVSLLIIMMLFYYNYWFFSSRFLKFLNILFLMSDMSILFCSIMMMVLVNNFMGLFPYIFTGTSHLLVTMSLALFLWVTYFVYGWFANAYKMLAHLVPVGTPMMLMPFMVVIETISNVIRPITLSVRLMANMTAGHLLISLMSSTCEKLSLGPILLIILLQMFLMILELAVAIIQAYVFATLVLLYYNEMN</sequence>
<dbReference type="Gene3D" id="1.20.120.220">
    <property type="entry name" value="ATP synthase, F0 complex, subunit A"/>
    <property type="match status" value="1"/>
</dbReference>
<dbReference type="PRINTS" id="PR00123">
    <property type="entry name" value="ATPASEA"/>
</dbReference>
<evidence type="ECO:0000256" key="9">
    <source>
        <dbReference type="ARBA" id="ARBA00023136"/>
    </source>
</evidence>
<evidence type="ECO:0000256" key="10">
    <source>
        <dbReference type="ARBA" id="ARBA00023310"/>
    </source>
</evidence>
<feature type="transmembrane region" description="Helical" evidence="12">
    <location>
        <begin position="86"/>
        <end position="106"/>
    </location>
</feature>
<evidence type="ECO:0000256" key="8">
    <source>
        <dbReference type="ARBA" id="ARBA00023065"/>
    </source>
</evidence>
<dbReference type="InterPro" id="IPR000568">
    <property type="entry name" value="ATP_synth_F0_asu"/>
</dbReference>
<keyword evidence="10" id="KW-0066">ATP synthesis</keyword>
<evidence type="ECO:0000256" key="4">
    <source>
        <dbReference type="ARBA" id="ARBA00022547"/>
    </source>
</evidence>
<dbReference type="Pfam" id="PF00119">
    <property type="entry name" value="ATP-synt_A"/>
    <property type="match status" value="1"/>
</dbReference>
<evidence type="ECO:0000256" key="7">
    <source>
        <dbReference type="ARBA" id="ARBA00022989"/>
    </source>
</evidence>
<comment type="subcellular location">
    <subcellularLocation>
        <location evidence="1">Membrane</location>
        <topology evidence="1">Multi-pass membrane protein</topology>
    </subcellularLocation>
    <subcellularLocation>
        <location evidence="11">Mitochondrion inner membrane</location>
        <topology evidence="11">Multi-pass membrane protein</topology>
    </subcellularLocation>
</comment>
<dbReference type="NCBIfam" id="TIGR01131">
    <property type="entry name" value="ATP_synt_6_or_A"/>
    <property type="match status" value="1"/>
</dbReference>
<dbReference type="EMBL" id="OK649914">
    <property type="protein sequence ID" value="UZA61291.1"/>
    <property type="molecule type" value="Genomic_DNA"/>
</dbReference>
<evidence type="ECO:0000256" key="6">
    <source>
        <dbReference type="ARBA" id="ARBA00022781"/>
    </source>
</evidence>
<keyword evidence="3" id="KW-0813">Transport</keyword>
<comment type="similarity">
    <text evidence="2">Belongs to the ATPase A chain family.</text>
</comment>
<evidence type="ECO:0000256" key="12">
    <source>
        <dbReference type="SAM" id="Phobius"/>
    </source>
</evidence>
<dbReference type="InterPro" id="IPR035908">
    <property type="entry name" value="F0_ATP_A_sf"/>
</dbReference>
<gene>
    <name evidence="13" type="primary">atp6</name>
</gene>
<evidence type="ECO:0000256" key="2">
    <source>
        <dbReference type="ARBA" id="ARBA00006810"/>
    </source>
</evidence>
<evidence type="ECO:0000256" key="3">
    <source>
        <dbReference type="ARBA" id="ARBA00022448"/>
    </source>
</evidence>
<keyword evidence="9 12" id="KW-0472">Membrane</keyword>
<keyword evidence="13" id="KW-0496">Mitochondrion</keyword>
<dbReference type="GO" id="GO:0046933">
    <property type="term" value="F:proton-transporting ATP synthase activity, rotational mechanism"/>
    <property type="evidence" value="ECO:0007669"/>
    <property type="project" value="TreeGrafter"/>
</dbReference>
<evidence type="ECO:0000256" key="5">
    <source>
        <dbReference type="ARBA" id="ARBA00022692"/>
    </source>
</evidence>
<keyword evidence="8" id="KW-0406">Ion transport</keyword>
<reference evidence="13" key="1">
    <citation type="journal article" date="2022" name="Polar Biol.">
        <title>Mitochondrial genomes provide insight into interfamilial relationships within Pycnogonida.</title>
        <authorList>
            <person name="Zehnpfennig J.R."/>
            <person name="Varney R.M."/>
            <person name="Halanych K.M."/>
            <person name="Mahon A.R."/>
        </authorList>
    </citation>
    <scope>NUCLEOTIDE SEQUENCE</scope>
</reference>
<evidence type="ECO:0000256" key="11">
    <source>
        <dbReference type="RuleBase" id="RU004450"/>
    </source>
</evidence>
<dbReference type="CDD" id="cd00310">
    <property type="entry name" value="ATP-synt_Fo_a_6"/>
    <property type="match status" value="1"/>
</dbReference>
<geneLocation type="mitochondrion" evidence="13"/>
<organism evidence="13">
    <name type="scientific">Rhynchothorax sp. JZ-2022</name>
    <dbReference type="NCBI Taxonomy" id="2992009"/>
    <lineage>
        <taxon>Eukaryota</taxon>
        <taxon>Metazoa</taxon>
        <taxon>Ecdysozoa</taxon>
        <taxon>Arthropoda</taxon>
        <taxon>Chelicerata</taxon>
        <taxon>Pycnogonida</taxon>
        <taxon>Pantopoda</taxon>
        <taxon>Rhynchothorax</taxon>
    </lineage>
</organism>
<name>A0A9E8ADK0_9CHEL</name>
<evidence type="ECO:0000313" key="13">
    <source>
        <dbReference type="EMBL" id="UZA61291.1"/>
    </source>
</evidence>
<dbReference type="InterPro" id="IPR023011">
    <property type="entry name" value="ATP_synth_F0_asu_AS"/>
</dbReference>
<dbReference type="PROSITE" id="PS00449">
    <property type="entry name" value="ATPASE_A"/>
    <property type="match status" value="1"/>
</dbReference>
<accession>A0A9E8ADK0</accession>
<dbReference type="AlphaFoldDB" id="A0A9E8ADK0"/>
<feature type="transmembrane region" description="Helical" evidence="12">
    <location>
        <begin position="174"/>
        <end position="207"/>
    </location>
</feature>
<dbReference type="GO" id="GO:0005743">
    <property type="term" value="C:mitochondrial inner membrane"/>
    <property type="evidence" value="ECO:0007669"/>
    <property type="project" value="UniProtKB-SubCell"/>
</dbReference>
<keyword evidence="5 12" id="KW-0812">Transmembrane</keyword>
<dbReference type="PANTHER" id="PTHR11410">
    <property type="entry name" value="ATP SYNTHASE SUBUNIT A"/>
    <property type="match status" value="1"/>
</dbReference>
<protein>
    <recommendedName>
        <fullName evidence="11">ATP synthase subunit a</fullName>
    </recommendedName>
</protein>
<evidence type="ECO:0000256" key="1">
    <source>
        <dbReference type="ARBA" id="ARBA00004141"/>
    </source>
</evidence>
<dbReference type="PANTHER" id="PTHR11410:SF0">
    <property type="entry name" value="ATP SYNTHASE SUBUNIT A"/>
    <property type="match status" value="1"/>
</dbReference>
<feature type="transmembrane region" description="Helical" evidence="12">
    <location>
        <begin position="20"/>
        <end position="37"/>
    </location>
</feature>
<proteinExistence type="inferred from homology"/>